<dbReference type="InterPro" id="IPR009073">
    <property type="entry name" value="HscB_oligo_C"/>
</dbReference>
<dbReference type="GO" id="GO:0005739">
    <property type="term" value="C:mitochondrion"/>
    <property type="evidence" value="ECO:0007669"/>
    <property type="project" value="TreeGrafter"/>
</dbReference>
<protein>
    <recommendedName>
        <fullName evidence="3">J domain-containing protein</fullName>
    </recommendedName>
</protein>
<dbReference type="GO" id="GO:0001671">
    <property type="term" value="F:ATPase activator activity"/>
    <property type="evidence" value="ECO:0007669"/>
    <property type="project" value="InterPro"/>
</dbReference>
<dbReference type="Gene3D" id="1.20.1280.20">
    <property type="entry name" value="HscB, C-terminal domain"/>
    <property type="match status" value="1"/>
</dbReference>
<dbReference type="SUPFAM" id="SSF46565">
    <property type="entry name" value="Chaperone J-domain"/>
    <property type="match status" value="1"/>
</dbReference>
<dbReference type="AlphaFoldDB" id="A0A5J5DGT5"/>
<dbReference type="GO" id="GO:0051259">
    <property type="term" value="P:protein complex oligomerization"/>
    <property type="evidence" value="ECO:0007669"/>
    <property type="project" value="InterPro"/>
</dbReference>
<dbReference type="SUPFAM" id="SSF47144">
    <property type="entry name" value="HSC20 (HSCB), C-terminal oligomerisation domain"/>
    <property type="match status" value="1"/>
</dbReference>
<proteinExistence type="inferred from homology"/>
<evidence type="ECO:0000313" key="5">
    <source>
        <dbReference type="Proteomes" id="UP000327493"/>
    </source>
</evidence>
<dbReference type="Gene3D" id="1.10.287.110">
    <property type="entry name" value="DnaJ domain"/>
    <property type="match status" value="1"/>
</dbReference>
<name>A0A5J5DGT5_9PERO</name>
<dbReference type="InterPro" id="IPR036869">
    <property type="entry name" value="J_dom_sf"/>
</dbReference>
<dbReference type="PROSITE" id="PS50076">
    <property type="entry name" value="DNAJ_2"/>
    <property type="match status" value="1"/>
</dbReference>
<evidence type="ECO:0000259" key="3">
    <source>
        <dbReference type="PROSITE" id="PS50076"/>
    </source>
</evidence>
<dbReference type="NCBIfam" id="TIGR00714">
    <property type="entry name" value="hscB"/>
    <property type="match status" value="1"/>
</dbReference>
<dbReference type="GO" id="GO:0051087">
    <property type="term" value="F:protein-folding chaperone binding"/>
    <property type="evidence" value="ECO:0007669"/>
    <property type="project" value="InterPro"/>
</dbReference>
<dbReference type="InterPro" id="IPR001623">
    <property type="entry name" value="DnaJ_domain"/>
</dbReference>
<gene>
    <name evidence="4" type="ORF">FQN60_018020</name>
</gene>
<dbReference type="Pfam" id="PF07743">
    <property type="entry name" value="HSCB_C"/>
    <property type="match status" value="1"/>
</dbReference>
<reference evidence="4 5" key="1">
    <citation type="submission" date="2019-08" db="EMBL/GenBank/DDBJ databases">
        <title>A chromosome-level genome assembly, high-density linkage maps, and genome scans reveal the genomic architecture of hybrid incompatibilities underlying speciation via character displacement in darters (Percidae: Etheostominae).</title>
        <authorList>
            <person name="Moran R.L."/>
            <person name="Catchen J.M."/>
            <person name="Fuller R.C."/>
        </authorList>
    </citation>
    <scope>NUCLEOTIDE SEQUENCE [LARGE SCALE GENOMIC DNA]</scope>
    <source>
        <strain evidence="4">EspeVRDwgs_2016</strain>
        <tissue evidence="4">Muscle</tissue>
    </source>
</reference>
<keyword evidence="5" id="KW-1185">Reference proteome</keyword>
<dbReference type="InterPro" id="IPR004640">
    <property type="entry name" value="HscB"/>
</dbReference>
<feature type="non-terminal residue" evidence="4">
    <location>
        <position position="380"/>
    </location>
</feature>
<dbReference type="PANTHER" id="PTHR14021:SF15">
    <property type="entry name" value="IRON-SULFUR CLUSTER CO-CHAPERONE PROTEIN HSCB"/>
    <property type="match status" value="1"/>
</dbReference>
<dbReference type="EMBL" id="VOFY01000005">
    <property type="protein sequence ID" value="KAA8592565.1"/>
    <property type="molecule type" value="Genomic_DNA"/>
</dbReference>
<accession>A0A5J5DGT5</accession>
<evidence type="ECO:0000256" key="1">
    <source>
        <dbReference type="ARBA" id="ARBA00010476"/>
    </source>
</evidence>
<dbReference type="PANTHER" id="PTHR14021">
    <property type="entry name" value="IRON-SULFUR CLUSTER CO-CHAPERONE PROTEIN HSCB"/>
    <property type="match status" value="1"/>
</dbReference>
<dbReference type="CDD" id="cd06257">
    <property type="entry name" value="DnaJ"/>
    <property type="match status" value="1"/>
</dbReference>
<dbReference type="SMART" id="SM00271">
    <property type="entry name" value="DnaJ"/>
    <property type="match status" value="1"/>
</dbReference>
<evidence type="ECO:0000313" key="4">
    <source>
        <dbReference type="EMBL" id="KAA8592565.1"/>
    </source>
</evidence>
<dbReference type="Proteomes" id="UP000327493">
    <property type="component" value="Chromosome 5"/>
</dbReference>
<sequence>MLRMMCSSRALVHPNLPMSNRQSVYKTVTSGHFRTISFLKKDTWNSNMHLKSLGKEKKLIYYSNPVSSPRNYCSSQVKLNCWNCRQPLDTTPAFFCMSCKVVQPPEEGTSYFKIMNCDYTFTLDTHKLQKRYLQLQRSLHPDNFSQKSVKEQEYSESHSALVNKAYQTLLKPLSRGLYMLELEGMRIEEGTDSGADLEFLMELMEINEALDKARTPEEAKKIGQDTKRKLAVLTEEIDAALLRGLRRWQVELETRLGEAQLQPAGGGLLELTSLCLYCCRGPAFQEVCFRIPSTTYSLQDSHNTANEFTVRATSLGWYASNEELRFAMRLTHHTLEEYMTQPKPWGRREAEKMAASQGNLRNEHCWLREQRTEKERQRVN</sequence>
<organism evidence="4 5">
    <name type="scientific">Etheostoma spectabile</name>
    <name type="common">orangethroat darter</name>
    <dbReference type="NCBI Taxonomy" id="54343"/>
    <lineage>
        <taxon>Eukaryota</taxon>
        <taxon>Metazoa</taxon>
        <taxon>Chordata</taxon>
        <taxon>Craniata</taxon>
        <taxon>Vertebrata</taxon>
        <taxon>Euteleostomi</taxon>
        <taxon>Actinopterygii</taxon>
        <taxon>Neopterygii</taxon>
        <taxon>Teleostei</taxon>
        <taxon>Neoteleostei</taxon>
        <taxon>Acanthomorphata</taxon>
        <taxon>Eupercaria</taxon>
        <taxon>Perciformes</taxon>
        <taxon>Percoidei</taxon>
        <taxon>Percidae</taxon>
        <taxon>Etheostomatinae</taxon>
        <taxon>Etheostoma</taxon>
    </lineage>
</organism>
<comment type="similarity">
    <text evidence="1">Belongs to the HscB family.</text>
</comment>
<dbReference type="FunFam" id="1.10.287.110:FF:000042">
    <property type="entry name" value="Iron-sulfur cluster co-chaperone protein HscB, mitochondrial"/>
    <property type="match status" value="1"/>
</dbReference>
<dbReference type="InterPro" id="IPR036386">
    <property type="entry name" value="HscB_C_sf"/>
</dbReference>
<keyword evidence="2" id="KW-0143">Chaperone</keyword>
<evidence type="ECO:0000256" key="2">
    <source>
        <dbReference type="ARBA" id="ARBA00023186"/>
    </source>
</evidence>
<comment type="caution">
    <text evidence="4">The sequence shown here is derived from an EMBL/GenBank/DDBJ whole genome shotgun (WGS) entry which is preliminary data.</text>
</comment>
<dbReference type="GO" id="GO:0044571">
    <property type="term" value="P:[2Fe-2S] cluster assembly"/>
    <property type="evidence" value="ECO:0007669"/>
    <property type="project" value="InterPro"/>
</dbReference>
<feature type="domain" description="J" evidence="3">
    <location>
        <begin position="110"/>
        <end position="182"/>
    </location>
</feature>